<evidence type="ECO:0000256" key="1">
    <source>
        <dbReference type="ARBA" id="ARBA00004496"/>
    </source>
</evidence>
<evidence type="ECO:0000256" key="5">
    <source>
        <dbReference type="ARBA" id="ARBA00022837"/>
    </source>
</evidence>
<feature type="domain" description="EF-hand" evidence="6">
    <location>
        <begin position="58"/>
        <end position="93"/>
    </location>
</feature>
<dbReference type="Pfam" id="PF13499">
    <property type="entry name" value="EF-hand_7"/>
    <property type="match status" value="2"/>
</dbReference>
<evidence type="ECO:0000256" key="2">
    <source>
        <dbReference type="ARBA" id="ARBA00022490"/>
    </source>
</evidence>
<dbReference type="STRING" id="543379.A0A232EQH4"/>
<evidence type="ECO:0000313" key="7">
    <source>
        <dbReference type="EMBL" id="OXU20591.1"/>
    </source>
</evidence>
<comment type="subcellular location">
    <subcellularLocation>
        <location evidence="1">Cytoplasm</location>
    </subcellularLocation>
</comment>
<feature type="domain" description="EF-hand" evidence="6">
    <location>
        <begin position="125"/>
        <end position="160"/>
    </location>
</feature>
<keyword evidence="2" id="KW-0963">Cytoplasm</keyword>
<keyword evidence="4" id="KW-0677">Repeat</keyword>
<dbReference type="InterPro" id="IPR051426">
    <property type="entry name" value="Peflin/Sorcin_CaBP"/>
</dbReference>
<dbReference type="GO" id="GO:0048306">
    <property type="term" value="F:calcium-dependent protein binding"/>
    <property type="evidence" value="ECO:0007669"/>
    <property type="project" value="UniProtKB-ARBA"/>
</dbReference>
<reference evidence="7 8" key="1">
    <citation type="journal article" date="2017" name="Curr. Biol.">
        <title>The Evolution of Venom by Co-option of Single-Copy Genes.</title>
        <authorList>
            <person name="Martinson E.O."/>
            <person name="Mrinalini"/>
            <person name="Kelkar Y.D."/>
            <person name="Chang C.H."/>
            <person name="Werren J.H."/>
        </authorList>
    </citation>
    <scope>NUCLEOTIDE SEQUENCE [LARGE SCALE GENOMIC DNA]</scope>
    <source>
        <strain evidence="7 8">Alberta</strain>
        <tissue evidence="7">Whole body</tissue>
    </source>
</reference>
<comment type="caution">
    <text evidence="7">The sequence shown here is derived from an EMBL/GenBank/DDBJ whole genome shotgun (WGS) entry which is preliminary data.</text>
</comment>
<name>A0A232EQH4_9HYME</name>
<organism evidence="7 8">
    <name type="scientific">Trichomalopsis sarcophagae</name>
    <dbReference type="NCBI Taxonomy" id="543379"/>
    <lineage>
        <taxon>Eukaryota</taxon>
        <taxon>Metazoa</taxon>
        <taxon>Ecdysozoa</taxon>
        <taxon>Arthropoda</taxon>
        <taxon>Hexapoda</taxon>
        <taxon>Insecta</taxon>
        <taxon>Pterygota</taxon>
        <taxon>Neoptera</taxon>
        <taxon>Endopterygota</taxon>
        <taxon>Hymenoptera</taxon>
        <taxon>Apocrita</taxon>
        <taxon>Proctotrupomorpha</taxon>
        <taxon>Chalcidoidea</taxon>
        <taxon>Pteromalidae</taxon>
        <taxon>Pteromalinae</taxon>
        <taxon>Trichomalopsis</taxon>
    </lineage>
</organism>
<dbReference type="PANTHER" id="PTHR46212:SF3">
    <property type="entry name" value="GH27120P"/>
    <property type="match status" value="1"/>
</dbReference>
<dbReference type="InterPro" id="IPR018247">
    <property type="entry name" value="EF_Hand_1_Ca_BS"/>
</dbReference>
<dbReference type="Proteomes" id="UP000215335">
    <property type="component" value="Unassembled WGS sequence"/>
</dbReference>
<dbReference type="Gene3D" id="1.10.238.10">
    <property type="entry name" value="EF-hand"/>
    <property type="match status" value="1"/>
</dbReference>
<accession>A0A232EQH4</accession>
<dbReference type="InterPro" id="IPR011992">
    <property type="entry name" value="EF-hand-dom_pair"/>
</dbReference>
<dbReference type="SMART" id="SM00054">
    <property type="entry name" value="EFh"/>
    <property type="match status" value="4"/>
</dbReference>
<dbReference type="GO" id="GO:0005737">
    <property type="term" value="C:cytoplasm"/>
    <property type="evidence" value="ECO:0007669"/>
    <property type="project" value="UniProtKB-SubCell"/>
</dbReference>
<dbReference type="OrthoDB" id="10248537at2759"/>
<proteinExistence type="predicted"/>
<keyword evidence="3" id="KW-0479">Metal-binding</keyword>
<protein>
    <recommendedName>
        <fullName evidence="6">EF-hand domain-containing protein</fullName>
    </recommendedName>
</protein>
<evidence type="ECO:0000259" key="6">
    <source>
        <dbReference type="PROSITE" id="PS50222"/>
    </source>
</evidence>
<dbReference type="AlphaFoldDB" id="A0A232EQH4"/>
<evidence type="ECO:0000256" key="3">
    <source>
        <dbReference type="ARBA" id="ARBA00022723"/>
    </source>
</evidence>
<dbReference type="SUPFAM" id="SSF47473">
    <property type="entry name" value="EF-hand"/>
    <property type="match status" value="1"/>
</dbReference>
<dbReference type="InterPro" id="IPR002048">
    <property type="entry name" value="EF_hand_dom"/>
</dbReference>
<dbReference type="PROSITE" id="PS50222">
    <property type="entry name" value="EF_HAND_2"/>
    <property type="match status" value="2"/>
</dbReference>
<keyword evidence="5" id="KW-0106">Calcium</keyword>
<keyword evidence="8" id="KW-1185">Reference proteome</keyword>
<dbReference type="PANTHER" id="PTHR46212">
    <property type="entry name" value="PEFLIN"/>
    <property type="match status" value="1"/>
</dbReference>
<evidence type="ECO:0000256" key="4">
    <source>
        <dbReference type="ARBA" id="ARBA00022737"/>
    </source>
</evidence>
<dbReference type="GO" id="GO:0005509">
    <property type="term" value="F:calcium ion binding"/>
    <property type="evidence" value="ECO:0007669"/>
    <property type="project" value="InterPro"/>
</dbReference>
<dbReference type="PROSITE" id="PS00018">
    <property type="entry name" value="EF_HAND_1"/>
    <property type="match status" value="2"/>
</dbReference>
<evidence type="ECO:0000313" key="8">
    <source>
        <dbReference type="Proteomes" id="UP000215335"/>
    </source>
</evidence>
<gene>
    <name evidence="7" type="ORF">TSAR_004380</name>
</gene>
<dbReference type="EMBL" id="NNAY01002773">
    <property type="protein sequence ID" value="OXU20591.1"/>
    <property type="molecule type" value="Genomic_DNA"/>
</dbReference>
<sequence>MYSILMRNGVLEPEFNHRRHLKLTVNAFSKKKNFNYCLQELIIMAYPGQAYGSGDPSQINPQVQQWFALSDTDGSGRISSAELQKVLANGQGGTFSDKACRLMIGMFDKENKRSIDIVEFQALFNYINAWLGVFRGFDHDNSGSIQEEELAAAFTQMGYRFKPEFINFLIKRYDSSQQGSITVDQFIVLCVQIQKFTEEFRKRDTDMTGTINIEFEDFLGVALSTDV</sequence>